<feature type="binding site" evidence="7">
    <location>
        <position position="216"/>
    </location>
    <ligand>
        <name>a divalent metal cation</name>
        <dbReference type="ChEBI" id="CHEBI:60240"/>
        <note>ligand shared between dimeric partners</note>
    </ligand>
</feature>
<keyword evidence="2 7" id="KW-0479">Metal-binding</keyword>
<feature type="binding site" evidence="7">
    <location>
        <position position="279"/>
    </location>
    <ligand>
        <name>substrate</name>
    </ligand>
</feature>
<dbReference type="Pfam" id="PF04166">
    <property type="entry name" value="PdxA"/>
    <property type="match status" value="1"/>
</dbReference>
<evidence type="ECO:0000313" key="9">
    <source>
        <dbReference type="Proteomes" id="UP000471435"/>
    </source>
</evidence>
<evidence type="ECO:0000256" key="2">
    <source>
        <dbReference type="ARBA" id="ARBA00022723"/>
    </source>
</evidence>
<dbReference type="GO" id="GO:0000287">
    <property type="term" value="F:magnesium ion binding"/>
    <property type="evidence" value="ECO:0007669"/>
    <property type="project" value="UniProtKB-UniRule"/>
</dbReference>
<proteinExistence type="inferred from homology"/>
<accession>A0A6I4UX15</accession>
<name>A0A6I4UX15_9SPHN</name>
<dbReference type="Proteomes" id="UP000471435">
    <property type="component" value="Unassembled WGS sequence"/>
</dbReference>
<comment type="subcellular location">
    <subcellularLocation>
        <location evidence="7">Cytoplasm</location>
    </subcellularLocation>
</comment>
<comment type="function">
    <text evidence="7">Catalyzes the NAD(P)-dependent oxidation of 4-(phosphooxy)-L-threonine (HTP) into 2-amino-3-oxo-4-(phosphooxy)butyric acid which spontaneously decarboxylates to form 3-amino-2-oxopropyl phosphate (AHAP).</text>
</comment>
<dbReference type="GO" id="GO:0008615">
    <property type="term" value="P:pyridoxine biosynthetic process"/>
    <property type="evidence" value="ECO:0007669"/>
    <property type="project" value="UniProtKB-UniRule"/>
</dbReference>
<dbReference type="Gene3D" id="3.40.718.10">
    <property type="entry name" value="Isopropylmalate Dehydrogenase"/>
    <property type="match status" value="1"/>
</dbReference>
<dbReference type="InterPro" id="IPR005255">
    <property type="entry name" value="PdxA_fam"/>
</dbReference>
<evidence type="ECO:0000256" key="7">
    <source>
        <dbReference type="HAMAP-Rule" id="MF_00536"/>
    </source>
</evidence>
<evidence type="ECO:0000256" key="6">
    <source>
        <dbReference type="ARBA" id="ARBA00023096"/>
    </source>
</evidence>
<evidence type="ECO:0000256" key="3">
    <source>
        <dbReference type="ARBA" id="ARBA00022857"/>
    </source>
</evidence>
<dbReference type="AlphaFoldDB" id="A0A6I4UX15"/>
<dbReference type="InterPro" id="IPR037510">
    <property type="entry name" value="PdxA"/>
</dbReference>
<keyword evidence="7" id="KW-0862">Zinc</keyword>
<feature type="binding site" evidence="7">
    <location>
        <position position="297"/>
    </location>
    <ligand>
        <name>substrate</name>
    </ligand>
</feature>
<protein>
    <recommendedName>
        <fullName evidence="7">4-hydroxythreonine-4-phosphate dehydrogenase</fullName>
        <ecNumber evidence="7">1.1.1.262</ecNumber>
    </recommendedName>
    <alternativeName>
        <fullName evidence="7">4-(phosphohydroxy)-L-threonine dehydrogenase</fullName>
    </alternativeName>
</protein>
<dbReference type="NCBIfam" id="NF003699">
    <property type="entry name" value="PRK05312.1"/>
    <property type="match status" value="1"/>
</dbReference>
<dbReference type="SUPFAM" id="SSF53659">
    <property type="entry name" value="Isocitrate/Isopropylmalate dehydrogenase-like"/>
    <property type="match status" value="1"/>
</dbReference>
<evidence type="ECO:0000256" key="1">
    <source>
        <dbReference type="ARBA" id="ARBA00022490"/>
    </source>
</evidence>
<comment type="pathway">
    <text evidence="7">Cofactor biosynthesis; pyridoxine 5'-phosphate biosynthesis; pyridoxine 5'-phosphate from D-erythrose 4-phosphate: step 4/5.</text>
</comment>
<dbReference type="GO" id="GO:0005737">
    <property type="term" value="C:cytoplasm"/>
    <property type="evidence" value="ECO:0007669"/>
    <property type="project" value="UniProtKB-SubCell"/>
</dbReference>
<comment type="caution">
    <text evidence="8">The sequence shown here is derived from an EMBL/GenBank/DDBJ whole genome shotgun (WGS) entry which is preliminary data.</text>
</comment>
<comment type="cofactor">
    <cofactor evidence="7">
        <name>Zn(2+)</name>
        <dbReference type="ChEBI" id="CHEBI:29105"/>
    </cofactor>
    <cofactor evidence="7">
        <name>Mg(2+)</name>
        <dbReference type="ChEBI" id="CHEBI:18420"/>
    </cofactor>
    <cofactor evidence="7">
        <name>Co(2+)</name>
        <dbReference type="ChEBI" id="CHEBI:48828"/>
    </cofactor>
    <text evidence="7">Binds 1 divalent metal cation per subunit. Can use ions such as Zn(2+), Mg(2+) or Co(2+).</text>
</comment>
<feature type="binding site" evidence="7">
    <location>
        <position position="140"/>
    </location>
    <ligand>
        <name>substrate</name>
    </ligand>
</feature>
<dbReference type="GO" id="GO:0050570">
    <property type="term" value="F:4-hydroxythreonine-4-phosphate dehydrogenase activity"/>
    <property type="evidence" value="ECO:0007669"/>
    <property type="project" value="UniProtKB-UniRule"/>
</dbReference>
<dbReference type="PANTHER" id="PTHR30004">
    <property type="entry name" value="4-HYDROXYTHREONINE-4-PHOSPHATE DEHYDROGENASE"/>
    <property type="match status" value="1"/>
</dbReference>
<dbReference type="EMBL" id="WTYP01000001">
    <property type="protein sequence ID" value="MXP46115.1"/>
    <property type="molecule type" value="Genomic_DNA"/>
</dbReference>
<dbReference type="RefSeq" id="WP_160729387.1">
    <property type="nucleotide sequence ID" value="NZ_WTYP01000001.1"/>
</dbReference>
<evidence type="ECO:0000313" key="8">
    <source>
        <dbReference type="EMBL" id="MXP46115.1"/>
    </source>
</evidence>
<dbReference type="PANTHER" id="PTHR30004:SF6">
    <property type="entry name" value="D-THREONATE 4-PHOSPHATE DEHYDROGENASE"/>
    <property type="match status" value="1"/>
</dbReference>
<keyword evidence="9" id="KW-1185">Reference proteome</keyword>
<dbReference type="OrthoDB" id="9801783at2"/>
<keyword evidence="4 7" id="KW-0560">Oxidoreductase</keyword>
<keyword evidence="6 7" id="KW-0664">Pyridoxine biosynthesis</keyword>
<comment type="caution">
    <text evidence="7">Lacks conserved residue(s) required for the propagation of feature annotation.</text>
</comment>
<comment type="similarity">
    <text evidence="7">Belongs to the PdxA family.</text>
</comment>
<dbReference type="GO" id="GO:0042823">
    <property type="term" value="P:pyridoxal phosphate biosynthetic process"/>
    <property type="evidence" value="ECO:0007669"/>
    <property type="project" value="UniProtKB-UniRule"/>
</dbReference>
<dbReference type="EC" id="1.1.1.262" evidence="7"/>
<feature type="binding site" evidence="7">
    <location>
        <position position="288"/>
    </location>
    <ligand>
        <name>substrate</name>
    </ligand>
</feature>
<reference evidence="8 9" key="1">
    <citation type="submission" date="2019-12" db="EMBL/GenBank/DDBJ databases">
        <title>Genomic-based taxomic classification of the family Erythrobacteraceae.</title>
        <authorList>
            <person name="Xu L."/>
        </authorList>
    </citation>
    <scope>NUCLEOTIDE SEQUENCE [LARGE SCALE GENOMIC DNA]</scope>
    <source>
        <strain evidence="8 9">SW-109</strain>
    </source>
</reference>
<dbReference type="NCBIfam" id="TIGR00557">
    <property type="entry name" value="pdxA"/>
    <property type="match status" value="1"/>
</dbReference>
<keyword evidence="7" id="KW-0170">Cobalt</keyword>
<dbReference type="GO" id="GO:0008270">
    <property type="term" value="F:zinc ion binding"/>
    <property type="evidence" value="ECO:0007669"/>
    <property type="project" value="UniProtKB-UniRule"/>
</dbReference>
<evidence type="ECO:0000256" key="4">
    <source>
        <dbReference type="ARBA" id="ARBA00023002"/>
    </source>
</evidence>
<dbReference type="GO" id="GO:0051287">
    <property type="term" value="F:NAD binding"/>
    <property type="evidence" value="ECO:0007669"/>
    <property type="project" value="InterPro"/>
</dbReference>
<evidence type="ECO:0000256" key="5">
    <source>
        <dbReference type="ARBA" id="ARBA00023027"/>
    </source>
</evidence>
<keyword evidence="7" id="KW-0460">Magnesium</keyword>
<feature type="binding site" evidence="7">
    <location>
        <position position="171"/>
    </location>
    <ligand>
        <name>a divalent metal cation</name>
        <dbReference type="ChEBI" id="CHEBI:60240"/>
        <note>ligand shared between dimeric partners</note>
    </ligand>
</feature>
<organism evidence="8 9">
    <name type="scientific">Pontixanthobacter luteolus</name>
    <dbReference type="NCBI Taxonomy" id="295089"/>
    <lineage>
        <taxon>Bacteria</taxon>
        <taxon>Pseudomonadati</taxon>
        <taxon>Pseudomonadota</taxon>
        <taxon>Alphaproteobacteria</taxon>
        <taxon>Sphingomonadales</taxon>
        <taxon>Erythrobacteraceae</taxon>
        <taxon>Pontixanthobacter</taxon>
    </lineage>
</organism>
<dbReference type="UniPathway" id="UPA00244">
    <property type="reaction ID" value="UER00312"/>
</dbReference>
<sequence>MRPAVSPIAISLGDPAGIGPELIVRAWSQREEHGLAPFLVFGGYGVLVRAAAKLGIECPIRIVASITEAADTFAQAIPVFGTLDAETLPGHPDADGARLALASLQGAARLALGGKAGAMATAPIAKSHLAKVGFNHPGQTEFLADICGLDDQDAVMMLSGPQLRTVPLTVHCALADVPGMITADLIVHRTRITIAALKRDFGIDDPRIAIAALNPHAGEDGKFGNEDQTIIAPAIETLHAEGHTVSGPHPADALFSPHKRSSYDAAICMYHDQALIPVKALDFDSGVNITLGLPIIRTSPDHGTAFDIAGKGVAHPGAMIAAIRMAGECARTRMLSADNA</sequence>
<comment type="catalytic activity">
    <reaction evidence="7">
        <text>4-(phosphooxy)-L-threonine + NAD(+) = 3-amino-2-oxopropyl phosphate + CO2 + NADH</text>
        <dbReference type="Rhea" id="RHEA:32275"/>
        <dbReference type="ChEBI" id="CHEBI:16526"/>
        <dbReference type="ChEBI" id="CHEBI:57279"/>
        <dbReference type="ChEBI" id="CHEBI:57540"/>
        <dbReference type="ChEBI" id="CHEBI:57945"/>
        <dbReference type="ChEBI" id="CHEBI:58452"/>
        <dbReference type="EC" id="1.1.1.262"/>
    </reaction>
</comment>
<gene>
    <name evidence="7 8" type="primary">pdxA</name>
    <name evidence="8" type="ORF">GRI43_01750</name>
</gene>
<keyword evidence="5 7" id="KW-0520">NAD</keyword>
<comment type="miscellaneous">
    <text evidence="7">The active site is located at the dimer interface.</text>
</comment>
<keyword evidence="1 7" id="KW-0963">Cytoplasm</keyword>
<dbReference type="GO" id="GO:0050897">
    <property type="term" value="F:cobalt ion binding"/>
    <property type="evidence" value="ECO:0007669"/>
    <property type="project" value="UniProtKB-UniRule"/>
</dbReference>
<comment type="subunit">
    <text evidence="7">Homodimer.</text>
</comment>
<dbReference type="HAMAP" id="MF_00536">
    <property type="entry name" value="PdxA"/>
    <property type="match status" value="1"/>
</dbReference>
<feature type="binding site" evidence="7">
    <location>
        <position position="271"/>
    </location>
    <ligand>
        <name>a divalent metal cation</name>
        <dbReference type="ChEBI" id="CHEBI:60240"/>
        <note>ligand shared between dimeric partners</note>
    </ligand>
</feature>
<keyword evidence="3 7" id="KW-0521">NADP</keyword>